<accession>A0A7I7Z3Z1</accession>
<name>A0A7I7Z3Z1_9MYCO</name>
<proteinExistence type="predicted"/>
<reference evidence="1 2" key="1">
    <citation type="journal article" date="2019" name="Emerg. Microbes Infect.">
        <title>Comprehensive subspecies identification of 175 nontuberculous mycobacteria species based on 7547 genomic profiles.</title>
        <authorList>
            <person name="Matsumoto Y."/>
            <person name="Kinjo T."/>
            <person name="Motooka D."/>
            <person name="Nabeya D."/>
            <person name="Jung N."/>
            <person name="Uechi K."/>
            <person name="Horii T."/>
            <person name="Iida T."/>
            <person name="Fujita J."/>
            <person name="Nakamura S."/>
        </authorList>
    </citation>
    <scope>NUCLEOTIDE SEQUENCE [LARGE SCALE GENOMIC DNA]</scope>
    <source>
        <strain evidence="1 2">JCM 14742</strain>
    </source>
</reference>
<keyword evidence="2" id="KW-1185">Reference proteome</keyword>
<dbReference type="PANTHER" id="PTHR23020">
    <property type="entry name" value="UNCHARACTERIZED NUCLEAR HORMONE RECEPTOR-RELATED"/>
    <property type="match status" value="1"/>
</dbReference>
<protein>
    <submittedName>
        <fullName evidence="1">Aminoglycoside phosphotransferase</fullName>
    </submittedName>
</protein>
<evidence type="ECO:0000313" key="1">
    <source>
        <dbReference type="EMBL" id="BBZ47944.1"/>
    </source>
</evidence>
<dbReference type="Proteomes" id="UP000467105">
    <property type="component" value="Chromosome"/>
</dbReference>
<evidence type="ECO:0000313" key="2">
    <source>
        <dbReference type="Proteomes" id="UP000467105"/>
    </source>
</evidence>
<organism evidence="1 2">
    <name type="scientific">Mycobacterium parmense</name>
    <dbReference type="NCBI Taxonomy" id="185642"/>
    <lineage>
        <taxon>Bacteria</taxon>
        <taxon>Bacillati</taxon>
        <taxon>Actinomycetota</taxon>
        <taxon>Actinomycetes</taxon>
        <taxon>Mycobacteriales</taxon>
        <taxon>Mycobacteriaceae</taxon>
        <taxon>Mycobacterium</taxon>
        <taxon>Mycobacterium simiae complex</taxon>
    </lineage>
</organism>
<dbReference type="PANTHER" id="PTHR23020:SF41">
    <property type="entry name" value="AMINOGLYCOSIDE PHOSPHOTRANSFERASE DOMAIN-CONTAINING PROTEIN"/>
    <property type="match status" value="1"/>
</dbReference>
<sequence length="352" mass="38169">MMEATALESVDDLTPEWMTAVLAQNGIAAHVGRVLTVPVGNGQMGSCHRLFIEYGTGGGPERLIVKLPATDAASRAAGRLGYRCETTFYRTVADRLHLDIPRCYFAAMTECGDGFTLVLEDLAPAQPGDQIAGCSVDQARAGAVNVAGLHAPTWNDPSLRELDWLIPDLAASPEVAAAFLVDATKQFLDRYQVTPDTAATLRGFADRFVDWATGRPEPFAMLHSDYRLDNLLFGEPDSPRPVVAVDWQVVTVGCPLRDVAFLVATGLSTESRRAGEKGIVEAYHHRLVALGVNGYGAEQCWEDYRYGLFQGPLITVLGAFVAQPTARGHRMFPVMAERSSTAIRDLDAMSLL</sequence>
<dbReference type="InterPro" id="IPR052961">
    <property type="entry name" value="Oxido-Kinase-like_Enzymes"/>
</dbReference>
<dbReference type="InterPro" id="IPR011009">
    <property type="entry name" value="Kinase-like_dom_sf"/>
</dbReference>
<dbReference type="Pfam" id="PF02958">
    <property type="entry name" value="EcKL"/>
    <property type="match status" value="1"/>
</dbReference>
<dbReference type="EMBL" id="AP022614">
    <property type="protein sequence ID" value="BBZ47944.1"/>
    <property type="molecule type" value="Genomic_DNA"/>
</dbReference>
<dbReference type="AlphaFoldDB" id="A0A7I7Z3Z1"/>
<dbReference type="SUPFAM" id="SSF56112">
    <property type="entry name" value="Protein kinase-like (PK-like)"/>
    <property type="match status" value="1"/>
</dbReference>
<dbReference type="Gene3D" id="3.90.1200.10">
    <property type="match status" value="1"/>
</dbReference>
<gene>
    <name evidence="1" type="ORF">MPRM_52250</name>
</gene>
<keyword evidence="1" id="KW-0808">Transferase</keyword>
<dbReference type="InterPro" id="IPR004119">
    <property type="entry name" value="EcKL"/>
</dbReference>
<dbReference type="GO" id="GO:0016740">
    <property type="term" value="F:transferase activity"/>
    <property type="evidence" value="ECO:0007669"/>
    <property type="project" value="UniProtKB-KW"/>
</dbReference>